<gene>
    <name evidence="2" type="ORF">ABID56_002313</name>
</gene>
<feature type="region of interest" description="Disordered" evidence="1">
    <location>
        <begin position="46"/>
        <end position="68"/>
    </location>
</feature>
<comment type="caution">
    <text evidence="2">The sequence shown here is derived from an EMBL/GenBank/DDBJ whole genome shotgun (WGS) entry which is preliminary data.</text>
</comment>
<evidence type="ECO:0000313" key="3">
    <source>
        <dbReference type="Proteomes" id="UP001549167"/>
    </source>
</evidence>
<dbReference type="InterPro" id="IPR035218">
    <property type="entry name" value="DUF5327"/>
</dbReference>
<sequence>MSVSYQNIIEKMKKELQSVDATSNEADLRAKMYAIRSLADVVLADESEPPMVESKPIASTKEQEAEPKQDISALEAKMMGIEKPSNKPQNTWHEDDANGESIFDF</sequence>
<dbReference type="Proteomes" id="UP001549167">
    <property type="component" value="Unassembled WGS sequence"/>
</dbReference>
<keyword evidence="3" id="KW-1185">Reference proteome</keyword>
<evidence type="ECO:0008006" key="4">
    <source>
        <dbReference type="Google" id="ProtNLM"/>
    </source>
</evidence>
<reference evidence="2 3" key="1">
    <citation type="submission" date="2024-06" db="EMBL/GenBank/DDBJ databases">
        <title>Genomic Encyclopedia of Type Strains, Phase IV (KMG-IV): sequencing the most valuable type-strain genomes for metagenomic binning, comparative biology and taxonomic classification.</title>
        <authorList>
            <person name="Goeker M."/>
        </authorList>
    </citation>
    <scope>NUCLEOTIDE SEQUENCE [LARGE SCALE GENOMIC DNA]</scope>
    <source>
        <strain evidence="2 3">DSM 23520</strain>
    </source>
</reference>
<dbReference type="RefSeq" id="WP_354221294.1">
    <property type="nucleotide sequence ID" value="NZ_JBEPMX010000013.1"/>
</dbReference>
<proteinExistence type="predicted"/>
<accession>A0ABV2KX73</accession>
<feature type="region of interest" description="Disordered" evidence="1">
    <location>
        <begin position="82"/>
        <end position="105"/>
    </location>
</feature>
<protein>
    <recommendedName>
        <fullName evidence="4">YwdI family protein</fullName>
    </recommendedName>
</protein>
<name>A0ABV2KX73_9BACI</name>
<dbReference type="Pfam" id="PF17261">
    <property type="entry name" value="DUF5327"/>
    <property type="match status" value="1"/>
</dbReference>
<evidence type="ECO:0000313" key="2">
    <source>
        <dbReference type="EMBL" id="MET3684187.1"/>
    </source>
</evidence>
<evidence type="ECO:0000256" key="1">
    <source>
        <dbReference type="SAM" id="MobiDB-lite"/>
    </source>
</evidence>
<dbReference type="EMBL" id="JBEPMX010000013">
    <property type="protein sequence ID" value="MET3684187.1"/>
    <property type="molecule type" value="Genomic_DNA"/>
</dbReference>
<organism evidence="2 3">
    <name type="scientific">Alkalibacillus flavidus</name>
    <dbReference type="NCBI Taxonomy" id="546021"/>
    <lineage>
        <taxon>Bacteria</taxon>
        <taxon>Bacillati</taxon>
        <taxon>Bacillota</taxon>
        <taxon>Bacilli</taxon>
        <taxon>Bacillales</taxon>
        <taxon>Bacillaceae</taxon>
        <taxon>Alkalibacillus</taxon>
    </lineage>
</organism>